<accession>A0A0P0D1C5</accession>
<dbReference type="CDD" id="cd00158">
    <property type="entry name" value="RHOD"/>
    <property type="match status" value="1"/>
</dbReference>
<dbReference type="PROSITE" id="PS50206">
    <property type="entry name" value="RHODANESE_3"/>
    <property type="match status" value="1"/>
</dbReference>
<dbReference type="SUPFAM" id="SSF52821">
    <property type="entry name" value="Rhodanese/Cell cycle control phosphatase"/>
    <property type="match status" value="1"/>
</dbReference>
<keyword evidence="3" id="KW-1185">Reference proteome</keyword>
<name>A0A0P0D1C5_9BACT</name>
<dbReference type="Gene3D" id="3.40.250.10">
    <property type="entry name" value="Rhodanese-like domain"/>
    <property type="match status" value="1"/>
</dbReference>
<dbReference type="STRING" id="512763.DC20_18335"/>
<dbReference type="AlphaFoldDB" id="A0A0P0D1C5"/>
<dbReference type="EMBL" id="CP012643">
    <property type="protein sequence ID" value="ALJ01573.1"/>
    <property type="molecule type" value="Genomic_DNA"/>
</dbReference>
<feature type="domain" description="Rhodanese" evidence="1">
    <location>
        <begin position="16"/>
        <end position="105"/>
    </location>
</feature>
<gene>
    <name evidence="2" type="ORF">DC20_18335</name>
</gene>
<dbReference type="SMART" id="SM00450">
    <property type="entry name" value="RHOD"/>
    <property type="match status" value="1"/>
</dbReference>
<sequence length="110" mass="12668">MPKTTLTPTEYQQITQKEKGVLVDVRTPEEFKNGHLKKAKNSDFRGGKFDKEYDSWDRSKTYYLYCASGNRSGEALRLMQEAGFANVYNLGAYKDLKASRLKTTKEMNIK</sequence>
<dbReference type="KEGG" id="rti:DC20_18335"/>
<proteinExistence type="predicted"/>
<dbReference type="PANTHER" id="PTHR43031">
    <property type="entry name" value="FAD-DEPENDENT OXIDOREDUCTASE"/>
    <property type="match status" value="1"/>
</dbReference>
<evidence type="ECO:0000313" key="3">
    <source>
        <dbReference type="Proteomes" id="UP000061382"/>
    </source>
</evidence>
<dbReference type="Proteomes" id="UP000061382">
    <property type="component" value="Chromosome"/>
</dbReference>
<dbReference type="InterPro" id="IPR036873">
    <property type="entry name" value="Rhodanese-like_dom_sf"/>
</dbReference>
<reference evidence="2 3" key="1">
    <citation type="submission" date="2015-08" db="EMBL/GenBank/DDBJ databases">
        <title>Complete genome sequence of Rufibacter tibetensis strain 1351t, a radiation-resistant bacterium from tibet plateau.</title>
        <authorList>
            <person name="Dai J."/>
        </authorList>
    </citation>
    <scope>NUCLEOTIDE SEQUENCE [LARGE SCALE GENOMIC DNA]</scope>
    <source>
        <strain evidence="2 3">1351</strain>
    </source>
</reference>
<dbReference type="PANTHER" id="PTHR43031:SF7">
    <property type="entry name" value="NITRIC OXIDE REDUCTASE FLRD-NAD(+) REDUCTASE"/>
    <property type="match status" value="1"/>
</dbReference>
<protein>
    <submittedName>
        <fullName evidence="2">Rhodanese</fullName>
    </submittedName>
</protein>
<dbReference type="InterPro" id="IPR050229">
    <property type="entry name" value="GlpE_sulfurtransferase"/>
</dbReference>
<dbReference type="InterPro" id="IPR001763">
    <property type="entry name" value="Rhodanese-like_dom"/>
</dbReference>
<evidence type="ECO:0000313" key="2">
    <source>
        <dbReference type="EMBL" id="ALJ01573.1"/>
    </source>
</evidence>
<dbReference type="PATRIC" id="fig|512763.3.peg.4032"/>
<organism evidence="2 3">
    <name type="scientific">Rufibacter tibetensis</name>
    <dbReference type="NCBI Taxonomy" id="512763"/>
    <lineage>
        <taxon>Bacteria</taxon>
        <taxon>Pseudomonadati</taxon>
        <taxon>Bacteroidota</taxon>
        <taxon>Cytophagia</taxon>
        <taxon>Cytophagales</taxon>
        <taxon>Hymenobacteraceae</taxon>
        <taxon>Rufibacter</taxon>
    </lineage>
</organism>
<evidence type="ECO:0000259" key="1">
    <source>
        <dbReference type="PROSITE" id="PS50206"/>
    </source>
</evidence>
<dbReference type="Pfam" id="PF00581">
    <property type="entry name" value="Rhodanese"/>
    <property type="match status" value="1"/>
</dbReference>